<sequence>MRVFLKILIGTAAPLKVTDGFDLQQSKTKDVCFDKSDKSSKQLNVSDLYHSKTDNSYQLKKGEKSSSKNSSTLSLHIAAYENLTEAFATFDDEKSDTNLSQLKKNEKRTLKQIISDLKLSNSNPFEFQRQENEGIKVSEVSKFKAFQQLLNPNKVSKNGSTQIGRSVKKRRLSPGQNPLVDRELDAKKEAEVQTDQTRNESNDDTIQQLPEENAELLDSTRTCNLADVIVNGKIDYERLNGKVLLVTKLYFNGTQRSDWNAGDNFISFEHSGFQISPPKLSVANHQNLSSVLNRIICDNIAELCLVRISISFSDYAKLTGNKISILDLHDVIVNDENGIKVGIDKLWKEVKNVQKLMHRFNDGEAMSEIAQKLVELAPFPNLKCIYLENVQDGFDLKTFYQFLIKNAIISCTLYCSRKCLKQMKDIRMGLPKFPTEQNFRIERYY</sequence>
<name>A0A914QSK2_9BILA</name>
<reference evidence="3" key="1">
    <citation type="submission" date="2022-11" db="UniProtKB">
        <authorList>
            <consortium name="WormBaseParasite"/>
        </authorList>
    </citation>
    <scope>IDENTIFICATION</scope>
</reference>
<proteinExistence type="predicted"/>
<feature type="region of interest" description="Disordered" evidence="1">
    <location>
        <begin position="154"/>
        <end position="181"/>
    </location>
</feature>
<dbReference type="WBParaSite" id="PDA_v2.g6502.t1">
    <property type="protein sequence ID" value="PDA_v2.g6502.t1"/>
    <property type="gene ID" value="PDA_v2.g6502"/>
</dbReference>
<organism evidence="2 3">
    <name type="scientific">Panagrolaimus davidi</name>
    <dbReference type="NCBI Taxonomy" id="227884"/>
    <lineage>
        <taxon>Eukaryota</taxon>
        <taxon>Metazoa</taxon>
        <taxon>Ecdysozoa</taxon>
        <taxon>Nematoda</taxon>
        <taxon>Chromadorea</taxon>
        <taxon>Rhabditida</taxon>
        <taxon>Tylenchina</taxon>
        <taxon>Panagrolaimomorpha</taxon>
        <taxon>Panagrolaimoidea</taxon>
        <taxon>Panagrolaimidae</taxon>
        <taxon>Panagrolaimus</taxon>
    </lineage>
</organism>
<evidence type="ECO:0000313" key="3">
    <source>
        <dbReference type="WBParaSite" id="PDA_v2.g6502.t1"/>
    </source>
</evidence>
<accession>A0A914QSK2</accession>
<evidence type="ECO:0000256" key="1">
    <source>
        <dbReference type="SAM" id="MobiDB-lite"/>
    </source>
</evidence>
<protein>
    <submittedName>
        <fullName evidence="3">Uncharacterized protein</fullName>
    </submittedName>
</protein>
<evidence type="ECO:0000313" key="2">
    <source>
        <dbReference type="Proteomes" id="UP000887578"/>
    </source>
</evidence>
<feature type="compositionally biased region" description="Polar residues" evidence="1">
    <location>
        <begin position="154"/>
        <end position="164"/>
    </location>
</feature>
<keyword evidence="2" id="KW-1185">Reference proteome</keyword>
<dbReference type="AlphaFoldDB" id="A0A914QSK2"/>
<dbReference type="Proteomes" id="UP000887578">
    <property type="component" value="Unplaced"/>
</dbReference>